<evidence type="ECO:0000256" key="2">
    <source>
        <dbReference type="ARBA" id="ARBA00022525"/>
    </source>
</evidence>
<dbReference type="SUPFAM" id="SSF49842">
    <property type="entry name" value="TNF-like"/>
    <property type="match status" value="1"/>
</dbReference>
<dbReference type="PROSITE" id="PS50871">
    <property type="entry name" value="C1Q"/>
    <property type="match status" value="1"/>
</dbReference>
<dbReference type="Pfam" id="PF00386">
    <property type="entry name" value="C1q"/>
    <property type="match status" value="1"/>
</dbReference>
<organism evidence="5 6">
    <name type="scientific">Mya arenaria</name>
    <name type="common">Soft-shell clam</name>
    <dbReference type="NCBI Taxonomy" id="6604"/>
    <lineage>
        <taxon>Eukaryota</taxon>
        <taxon>Metazoa</taxon>
        <taxon>Spiralia</taxon>
        <taxon>Lophotrochozoa</taxon>
        <taxon>Mollusca</taxon>
        <taxon>Bivalvia</taxon>
        <taxon>Autobranchia</taxon>
        <taxon>Heteroconchia</taxon>
        <taxon>Euheterodonta</taxon>
        <taxon>Imparidentia</taxon>
        <taxon>Neoheterodontei</taxon>
        <taxon>Myida</taxon>
        <taxon>Myoidea</taxon>
        <taxon>Myidae</taxon>
        <taxon>Mya</taxon>
    </lineage>
</organism>
<keyword evidence="2" id="KW-0964">Secreted</keyword>
<evidence type="ECO:0000256" key="1">
    <source>
        <dbReference type="ARBA" id="ARBA00004613"/>
    </source>
</evidence>
<feature type="domain" description="C1q" evidence="4">
    <location>
        <begin position="137"/>
        <end position="273"/>
    </location>
</feature>
<dbReference type="PRINTS" id="PR00007">
    <property type="entry name" value="COMPLEMNTC1Q"/>
</dbReference>
<evidence type="ECO:0000256" key="3">
    <source>
        <dbReference type="ARBA" id="ARBA00022729"/>
    </source>
</evidence>
<dbReference type="Proteomes" id="UP001164746">
    <property type="component" value="Chromosome 1"/>
</dbReference>
<dbReference type="SMART" id="SM00110">
    <property type="entry name" value="C1Q"/>
    <property type="match status" value="1"/>
</dbReference>
<evidence type="ECO:0000313" key="5">
    <source>
        <dbReference type="EMBL" id="WAQ94642.1"/>
    </source>
</evidence>
<evidence type="ECO:0000259" key="4">
    <source>
        <dbReference type="PROSITE" id="PS50871"/>
    </source>
</evidence>
<dbReference type="EMBL" id="CP111012">
    <property type="protein sequence ID" value="WAQ94642.1"/>
    <property type="molecule type" value="Genomic_DNA"/>
</dbReference>
<protein>
    <submittedName>
        <fullName evidence="5">CO8A2-like protein</fullName>
    </submittedName>
</protein>
<keyword evidence="3" id="KW-0732">Signal</keyword>
<dbReference type="InterPro" id="IPR008983">
    <property type="entry name" value="Tumour_necrosis_fac-like_dom"/>
</dbReference>
<reference evidence="5" key="1">
    <citation type="submission" date="2022-11" db="EMBL/GenBank/DDBJ databases">
        <title>Centuries of genome instability and evolution in soft-shell clam transmissible cancer (bioRxiv).</title>
        <authorList>
            <person name="Hart S.F.M."/>
            <person name="Yonemitsu M.A."/>
            <person name="Giersch R.M."/>
            <person name="Beal B.F."/>
            <person name="Arriagada G."/>
            <person name="Davis B.W."/>
            <person name="Ostrander E.A."/>
            <person name="Goff S.P."/>
            <person name="Metzger M.J."/>
        </authorList>
    </citation>
    <scope>NUCLEOTIDE SEQUENCE</scope>
    <source>
        <strain evidence="5">MELC-2E11</strain>
        <tissue evidence="5">Siphon/mantle</tissue>
    </source>
</reference>
<gene>
    <name evidence="5" type="ORF">MAR_007113</name>
</gene>
<sequence length="273" mass="30737">MPTRCPKDYIRLSYECTTIRFEKLVAYRSSSQMPYRMYTRSAMNQSWENVAKTVTMQHSLSNMNPLFIGALLAVCLSNSVLGKASPWDQQHLALLSKVTELERIVKELQQHQSLEIRTDKDELSRQARQAELSNVRYDGGESGFYVTMDKPQEVETKMPLKFDDVVTNIGGAYDTQTGIYTAPVTGTYMFALNAVCAARNFLHLAIYKNNAPAFKVICDDLKGEIQHQGGGTTILRLQRGDRIYVTMMFPLGTVGEVRGNGMTSFSGYLLKEL</sequence>
<name>A0ABY7DAG0_MYAAR</name>
<proteinExistence type="predicted"/>
<comment type="subcellular location">
    <subcellularLocation>
        <location evidence="1">Secreted</location>
    </subcellularLocation>
</comment>
<dbReference type="PANTHER" id="PTHR22923:SF64">
    <property type="entry name" value="C1Q-RELATED FACTOR"/>
    <property type="match status" value="1"/>
</dbReference>
<dbReference type="Gene3D" id="2.60.120.40">
    <property type="match status" value="1"/>
</dbReference>
<dbReference type="InterPro" id="IPR050822">
    <property type="entry name" value="Cerebellin_Synaptic_Org"/>
</dbReference>
<evidence type="ECO:0000313" key="6">
    <source>
        <dbReference type="Proteomes" id="UP001164746"/>
    </source>
</evidence>
<dbReference type="PANTHER" id="PTHR22923">
    <property type="entry name" value="CEREBELLIN-RELATED"/>
    <property type="match status" value="1"/>
</dbReference>
<dbReference type="InterPro" id="IPR001073">
    <property type="entry name" value="C1q_dom"/>
</dbReference>
<keyword evidence="6" id="KW-1185">Reference proteome</keyword>
<accession>A0ABY7DAG0</accession>